<evidence type="ECO:0000313" key="9">
    <source>
        <dbReference type="Proteomes" id="UP001215598"/>
    </source>
</evidence>
<evidence type="ECO:0000313" key="7">
    <source>
        <dbReference type="EMBL" id="KAJ7705648.1"/>
    </source>
</evidence>
<sequence length="51" mass="5885">RRHICPQCGKAFMTNGHLRRHSRTHTGEKNHPCPFPGCGTRCSRQDNLQQQ</sequence>
<dbReference type="GO" id="GO:0031519">
    <property type="term" value="C:PcG protein complex"/>
    <property type="evidence" value="ECO:0007669"/>
    <property type="project" value="TreeGrafter"/>
</dbReference>
<feature type="non-terminal residue" evidence="7">
    <location>
        <position position="51"/>
    </location>
</feature>
<dbReference type="GO" id="GO:0005667">
    <property type="term" value="C:transcription regulator complex"/>
    <property type="evidence" value="ECO:0007669"/>
    <property type="project" value="TreeGrafter"/>
</dbReference>
<dbReference type="SUPFAM" id="SSF57667">
    <property type="entry name" value="beta-beta-alpha zinc fingers"/>
    <property type="match status" value="1"/>
</dbReference>
<dbReference type="FunFam" id="3.30.160.60:FF:000230">
    <property type="entry name" value="Zinc finger protein 148"/>
    <property type="match status" value="1"/>
</dbReference>
<evidence type="ECO:0000256" key="4">
    <source>
        <dbReference type="ARBA" id="ARBA00022833"/>
    </source>
</evidence>
<evidence type="ECO:0000256" key="2">
    <source>
        <dbReference type="ARBA" id="ARBA00022737"/>
    </source>
</evidence>
<dbReference type="PROSITE" id="PS00028">
    <property type="entry name" value="ZINC_FINGER_C2H2_1"/>
    <property type="match status" value="1"/>
</dbReference>
<dbReference type="SMART" id="SM00355">
    <property type="entry name" value="ZnF_C2H2"/>
    <property type="match status" value="1"/>
</dbReference>
<evidence type="ECO:0000256" key="1">
    <source>
        <dbReference type="ARBA" id="ARBA00022723"/>
    </source>
</evidence>
<dbReference type="InterPro" id="IPR013087">
    <property type="entry name" value="Znf_C2H2_type"/>
</dbReference>
<feature type="domain" description="C2H2-type" evidence="6">
    <location>
        <begin position="3"/>
        <end position="30"/>
    </location>
</feature>
<dbReference type="PANTHER" id="PTHR14003">
    <property type="entry name" value="TRANSCRIPTIONAL REPRESSOR PROTEIN YY"/>
    <property type="match status" value="1"/>
</dbReference>
<organism evidence="7 9">
    <name type="scientific">Mycena metata</name>
    <dbReference type="NCBI Taxonomy" id="1033252"/>
    <lineage>
        <taxon>Eukaryota</taxon>
        <taxon>Fungi</taxon>
        <taxon>Dikarya</taxon>
        <taxon>Basidiomycota</taxon>
        <taxon>Agaricomycotina</taxon>
        <taxon>Agaricomycetes</taxon>
        <taxon>Agaricomycetidae</taxon>
        <taxon>Agaricales</taxon>
        <taxon>Marasmiineae</taxon>
        <taxon>Mycenaceae</taxon>
        <taxon>Mycena</taxon>
    </lineage>
</organism>
<dbReference type="GO" id="GO:0000981">
    <property type="term" value="F:DNA-binding transcription factor activity, RNA polymerase II-specific"/>
    <property type="evidence" value="ECO:0007669"/>
    <property type="project" value="TreeGrafter"/>
</dbReference>
<dbReference type="EMBL" id="JARKIB010000471">
    <property type="protein sequence ID" value="KAJ7705648.1"/>
    <property type="molecule type" value="Genomic_DNA"/>
</dbReference>
<accession>A0AAD7M8I4</accession>
<dbReference type="Pfam" id="PF00096">
    <property type="entry name" value="zf-C2H2"/>
    <property type="match status" value="1"/>
</dbReference>
<dbReference type="InterPro" id="IPR036236">
    <property type="entry name" value="Znf_C2H2_sf"/>
</dbReference>
<dbReference type="PANTHER" id="PTHR14003:SF19">
    <property type="entry name" value="YY2 TRANSCRIPTION FACTOR"/>
    <property type="match status" value="1"/>
</dbReference>
<evidence type="ECO:0000256" key="5">
    <source>
        <dbReference type="PROSITE-ProRule" id="PRU00042"/>
    </source>
</evidence>
<feature type="non-terminal residue" evidence="7">
    <location>
        <position position="1"/>
    </location>
</feature>
<dbReference type="GO" id="GO:0000978">
    <property type="term" value="F:RNA polymerase II cis-regulatory region sequence-specific DNA binding"/>
    <property type="evidence" value="ECO:0007669"/>
    <property type="project" value="TreeGrafter"/>
</dbReference>
<reference evidence="7" key="1">
    <citation type="submission" date="2023-03" db="EMBL/GenBank/DDBJ databases">
        <title>Massive genome expansion in bonnet fungi (Mycena s.s.) driven by repeated elements and novel gene families across ecological guilds.</title>
        <authorList>
            <consortium name="Lawrence Berkeley National Laboratory"/>
            <person name="Harder C.B."/>
            <person name="Miyauchi S."/>
            <person name="Viragh M."/>
            <person name="Kuo A."/>
            <person name="Thoen E."/>
            <person name="Andreopoulos B."/>
            <person name="Lu D."/>
            <person name="Skrede I."/>
            <person name="Drula E."/>
            <person name="Henrissat B."/>
            <person name="Morin E."/>
            <person name="Kohler A."/>
            <person name="Barry K."/>
            <person name="LaButti K."/>
            <person name="Morin E."/>
            <person name="Salamov A."/>
            <person name="Lipzen A."/>
            <person name="Mereny Z."/>
            <person name="Hegedus B."/>
            <person name="Baldrian P."/>
            <person name="Stursova M."/>
            <person name="Weitz H."/>
            <person name="Taylor A."/>
            <person name="Grigoriev I.V."/>
            <person name="Nagy L.G."/>
            <person name="Martin F."/>
            <person name="Kauserud H."/>
        </authorList>
    </citation>
    <scope>NUCLEOTIDE SEQUENCE</scope>
    <source>
        <strain evidence="7">CBHHK182m</strain>
    </source>
</reference>
<evidence type="ECO:0000259" key="6">
    <source>
        <dbReference type="PROSITE" id="PS50157"/>
    </source>
</evidence>
<keyword evidence="2" id="KW-0677">Repeat</keyword>
<proteinExistence type="predicted"/>
<dbReference type="Proteomes" id="UP001215598">
    <property type="component" value="Unassembled WGS sequence"/>
</dbReference>
<dbReference type="AlphaFoldDB" id="A0AAD7M8I4"/>
<protein>
    <recommendedName>
        <fullName evidence="6">C2H2-type domain-containing protein</fullName>
    </recommendedName>
</protein>
<name>A0AAD7M8I4_9AGAR</name>
<keyword evidence="3 5" id="KW-0863">Zinc-finger</keyword>
<keyword evidence="9" id="KW-1185">Reference proteome</keyword>
<keyword evidence="4" id="KW-0862">Zinc</keyword>
<dbReference type="EMBL" id="JARKIB010000379">
    <property type="protein sequence ID" value="KAJ7711973.1"/>
    <property type="molecule type" value="Genomic_DNA"/>
</dbReference>
<dbReference type="GO" id="GO:0000785">
    <property type="term" value="C:chromatin"/>
    <property type="evidence" value="ECO:0007669"/>
    <property type="project" value="TreeGrafter"/>
</dbReference>
<evidence type="ECO:0000313" key="8">
    <source>
        <dbReference type="EMBL" id="KAJ7711973.1"/>
    </source>
</evidence>
<dbReference type="PROSITE" id="PS50157">
    <property type="entry name" value="ZINC_FINGER_C2H2_2"/>
    <property type="match status" value="1"/>
</dbReference>
<evidence type="ECO:0000256" key="3">
    <source>
        <dbReference type="ARBA" id="ARBA00022771"/>
    </source>
</evidence>
<dbReference type="GO" id="GO:0008270">
    <property type="term" value="F:zinc ion binding"/>
    <property type="evidence" value="ECO:0007669"/>
    <property type="project" value="UniProtKB-KW"/>
</dbReference>
<keyword evidence="1" id="KW-0479">Metal-binding</keyword>
<gene>
    <name evidence="7" type="ORF">B0H16DRAFT_1209723</name>
    <name evidence="8" type="ORF">B0H16DRAFT_1221891</name>
</gene>
<comment type="caution">
    <text evidence="7">The sequence shown here is derived from an EMBL/GenBank/DDBJ whole genome shotgun (WGS) entry which is preliminary data.</text>
</comment>
<dbReference type="Gene3D" id="3.30.160.60">
    <property type="entry name" value="Classic Zinc Finger"/>
    <property type="match status" value="2"/>
</dbReference>